<dbReference type="STRING" id="158607.A0A2P5HHU1"/>
<feature type="region of interest" description="Disordered" evidence="1">
    <location>
        <begin position="124"/>
        <end position="147"/>
    </location>
</feature>
<sequence length="225" mass="24292">MAQNVSFFRSSVKDQCIYEGASMICGNNTMRGNLCAYVEGETRVWTCSASDSSQECSGDDTQRECLASGYNWCCKSFETCTGRTDQVNICWAPWDNPNENRSAPDALIYNQANFPVLFNSSATEPTHAAAGSPTPEPTASETPKASNPSLSIGSIVGIGIGCGVAVVVLASGVAFLLFRRKMRDVSRASAQQAEPQRLELSNDRVAEIDDRKMTDWVSELPAGHS</sequence>
<evidence type="ECO:0000256" key="1">
    <source>
        <dbReference type="SAM" id="MobiDB-lite"/>
    </source>
</evidence>
<keyword evidence="2" id="KW-1133">Transmembrane helix</keyword>
<keyword evidence="4" id="KW-1185">Reference proteome</keyword>
<keyword evidence="2" id="KW-0472">Membrane</keyword>
<dbReference type="Proteomes" id="UP000094444">
    <property type="component" value="Unassembled WGS sequence"/>
</dbReference>
<proteinExistence type="predicted"/>
<reference evidence="3" key="1">
    <citation type="submission" date="2017-09" db="EMBL/GenBank/DDBJ databases">
        <title>Polyketide synthases of a Diaporthe helianthi virulent isolate.</title>
        <authorList>
            <person name="Baroncelli R."/>
        </authorList>
    </citation>
    <scope>NUCLEOTIDE SEQUENCE [LARGE SCALE GENOMIC DNA]</scope>
    <source>
        <strain evidence="3">7/96</strain>
    </source>
</reference>
<dbReference type="InParanoid" id="A0A2P5HHU1"/>
<dbReference type="OrthoDB" id="3945612at2759"/>
<dbReference type="AlphaFoldDB" id="A0A2P5HHU1"/>
<feature type="transmembrane region" description="Helical" evidence="2">
    <location>
        <begin position="152"/>
        <end position="178"/>
    </location>
</feature>
<dbReference type="EMBL" id="MAVT02001979">
    <property type="protein sequence ID" value="POS69820.1"/>
    <property type="molecule type" value="Genomic_DNA"/>
</dbReference>
<evidence type="ECO:0000313" key="3">
    <source>
        <dbReference type="EMBL" id="POS69820.1"/>
    </source>
</evidence>
<name>A0A2P5HHU1_DIAHE</name>
<evidence type="ECO:0000256" key="2">
    <source>
        <dbReference type="SAM" id="Phobius"/>
    </source>
</evidence>
<comment type="caution">
    <text evidence="3">The sequence shown here is derived from an EMBL/GenBank/DDBJ whole genome shotgun (WGS) entry which is preliminary data.</text>
</comment>
<keyword evidence="2" id="KW-0812">Transmembrane</keyword>
<protein>
    <submittedName>
        <fullName evidence="3">Uncharacterized protein</fullName>
    </submittedName>
</protein>
<evidence type="ECO:0000313" key="4">
    <source>
        <dbReference type="Proteomes" id="UP000094444"/>
    </source>
</evidence>
<gene>
    <name evidence="3" type="ORF">DHEL01_v211784</name>
</gene>
<organism evidence="3 4">
    <name type="scientific">Diaporthe helianthi</name>
    <dbReference type="NCBI Taxonomy" id="158607"/>
    <lineage>
        <taxon>Eukaryota</taxon>
        <taxon>Fungi</taxon>
        <taxon>Dikarya</taxon>
        <taxon>Ascomycota</taxon>
        <taxon>Pezizomycotina</taxon>
        <taxon>Sordariomycetes</taxon>
        <taxon>Sordariomycetidae</taxon>
        <taxon>Diaporthales</taxon>
        <taxon>Diaporthaceae</taxon>
        <taxon>Diaporthe</taxon>
    </lineage>
</organism>
<accession>A0A2P5HHU1</accession>